<reference evidence="5 6" key="1">
    <citation type="submission" date="2016-10" db="EMBL/GenBank/DDBJ databases">
        <authorList>
            <person name="de Groot N.N."/>
        </authorList>
    </citation>
    <scope>NUCLEOTIDE SEQUENCE [LARGE SCALE GENOMIC DNA]</scope>
    <source>
        <strain evidence="5 6">DSM 17925</strain>
    </source>
</reference>
<gene>
    <name evidence="5" type="ORF">SAMN04488515_3046</name>
</gene>
<dbReference type="PIRSF" id="PIRSF006305">
    <property type="entry name" value="Maf"/>
    <property type="match status" value="1"/>
</dbReference>
<comment type="catalytic activity">
    <reaction evidence="4">
        <text>a ribonucleoside 5'-triphosphate + H2O = a ribonucleoside 5'-phosphate + diphosphate + H(+)</text>
        <dbReference type="Rhea" id="RHEA:23996"/>
        <dbReference type="ChEBI" id="CHEBI:15377"/>
        <dbReference type="ChEBI" id="CHEBI:15378"/>
        <dbReference type="ChEBI" id="CHEBI:33019"/>
        <dbReference type="ChEBI" id="CHEBI:58043"/>
        <dbReference type="ChEBI" id="CHEBI:61557"/>
        <dbReference type="EC" id="3.6.1.9"/>
    </reaction>
</comment>
<dbReference type="Gene3D" id="3.90.950.10">
    <property type="match status" value="1"/>
</dbReference>
<dbReference type="AlphaFoldDB" id="A0A1I0RPG0"/>
<comment type="function">
    <text evidence="4">Nucleoside triphosphate pyrophosphatase. May have a dual role in cell division arrest and in preventing the incorporation of modified nucleotides into cellular nucleic acids.</text>
</comment>
<dbReference type="HAMAP" id="MF_00528">
    <property type="entry name" value="Maf"/>
    <property type="match status" value="1"/>
</dbReference>
<comment type="caution">
    <text evidence="4">Lacks conserved residue(s) required for the propagation of feature annotation.</text>
</comment>
<protein>
    <recommendedName>
        <fullName evidence="4">Nucleoside triphosphate pyrophosphatase</fullName>
        <ecNumber evidence="4">3.6.1.9</ecNumber>
    </recommendedName>
    <alternativeName>
        <fullName evidence="4">Nucleotide pyrophosphatase</fullName>
        <shortName evidence="4">Nucleotide PPase</shortName>
    </alternativeName>
</protein>
<evidence type="ECO:0000256" key="4">
    <source>
        <dbReference type="HAMAP-Rule" id="MF_00528"/>
    </source>
</evidence>
<evidence type="ECO:0000256" key="2">
    <source>
        <dbReference type="ARBA" id="ARBA00022801"/>
    </source>
</evidence>
<dbReference type="STRING" id="364200.SAMN04488515_3046"/>
<evidence type="ECO:0000313" key="5">
    <source>
        <dbReference type="EMBL" id="SEW43190.1"/>
    </source>
</evidence>
<dbReference type="PANTHER" id="PTHR43213">
    <property type="entry name" value="BIFUNCTIONAL DTTP/UTP PYROPHOSPHATASE/METHYLTRANSFERASE PROTEIN-RELATED"/>
    <property type="match status" value="1"/>
</dbReference>
<dbReference type="SUPFAM" id="SSF52972">
    <property type="entry name" value="ITPase-like"/>
    <property type="match status" value="1"/>
</dbReference>
<comment type="subcellular location">
    <subcellularLocation>
        <location evidence="4">Cytoplasm</location>
    </subcellularLocation>
</comment>
<dbReference type="EC" id="3.6.1.9" evidence="4"/>
<keyword evidence="3 4" id="KW-0546">Nucleotide metabolism</keyword>
<keyword evidence="6" id="KW-1185">Reference proteome</keyword>
<sequence>MTESLILASSSTIRAELLRNAGVPFDVLVPKVDEDQMRESLVAEGATPRDIADTLAEVKAQRISAKNPGSLVLGCDQVLALKSQILSKPADVDEARDQLSMLRGQTHQLLSAAVLYEDGKPVWRHVGVARMHMRDASDAYIKDYITRNWEDIRHCVGCYQLEAEGARLFSRVDGDFFAVLGLPLLELLSYLTLRGTLPG</sequence>
<evidence type="ECO:0000313" key="6">
    <source>
        <dbReference type="Proteomes" id="UP000199167"/>
    </source>
</evidence>
<dbReference type="RefSeq" id="WP_089996573.1">
    <property type="nucleotide sequence ID" value="NZ_FOIZ01000002.1"/>
</dbReference>
<dbReference type="CDD" id="cd00555">
    <property type="entry name" value="Maf"/>
    <property type="match status" value="1"/>
</dbReference>
<dbReference type="PANTHER" id="PTHR43213:SF5">
    <property type="entry name" value="BIFUNCTIONAL DTTP_UTP PYROPHOSPHATASE_METHYLTRANSFERASE PROTEIN-RELATED"/>
    <property type="match status" value="1"/>
</dbReference>
<organism evidence="5 6">
    <name type="scientific">Cognatiyoonia koreensis</name>
    <dbReference type="NCBI Taxonomy" id="364200"/>
    <lineage>
        <taxon>Bacteria</taxon>
        <taxon>Pseudomonadati</taxon>
        <taxon>Pseudomonadota</taxon>
        <taxon>Alphaproteobacteria</taxon>
        <taxon>Rhodobacterales</taxon>
        <taxon>Paracoccaceae</taxon>
        <taxon>Cognatiyoonia</taxon>
    </lineage>
</organism>
<evidence type="ECO:0000256" key="3">
    <source>
        <dbReference type="ARBA" id="ARBA00023080"/>
    </source>
</evidence>
<evidence type="ECO:0000256" key="1">
    <source>
        <dbReference type="ARBA" id="ARBA00001968"/>
    </source>
</evidence>
<feature type="active site" description="Proton acceptor" evidence="4">
    <location>
        <position position="76"/>
    </location>
</feature>
<dbReference type="GO" id="GO:0047429">
    <property type="term" value="F:nucleoside triphosphate diphosphatase activity"/>
    <property type="evidence" value="ECO:0007669"/>
    <property type="project" value="UniProtKB-EC"/>
</dbReference>
<accession>A0A1I0RPG0</accession>
<dbReference type="InterPro" id="IPR029001">
    <property type="entry name" value="ITPase-like_fam"/>
</dbReference>
<proteinExistence type="inferred from homology"/>
<name>A0A1I0RPG0_9RHOB</name>
<keyword evidence="2 4" id="KW-0378">Hydrolase</keyword>
<dbReference type="Proteomes" id="UP000199167">
    <property type="component" value="Unassembled WGS sequence"/>
</dbReference>
<dbReference type="InterPro" id="IPR003697">
    <property type="entry name" value="Maf-like"/>
</dbReference>
<comment type="similarity">
    <text evidence="4">Belongs to the Maf family.</text>
</comment>
<comment type="catalytic activity">
    <reaction evidence="4">
        <text>a 2'-deoxyribonucleoside 5'-triphosphate + H2O = a 2'-deoxyribonucleoside 5'-phosphate + diphosphate + H(+)</text>
        <dbReference type="Rhea" id="RHEA:44644"/>
        <dbReference type="ChEBI" id="CHEBI:15377"/>
        <dbReference type="ChEBI" id="CHEBI:15378"/>
        <dbReference type="ChEBI" id="CHEBI:33019"/>
        <dbReference type="ChEBI" id="CHEBI:61560"/>
        <dbReference type="ChEBI" id="CHEBI:65317"/>
        <dbReference type="EC" id="3.6.1.9"/>
    </reaction>
</comment>
<dbReference type="NCBIfam" id="TIGR00172">
    <property type="entry name" value="maf"/>
    <property type="match status" value="1"/>
</dbReference>
<keyword evidence="4" id="KW-0963">Cytoplasm</keyword>
<dbReference type="GO" id="GO:0005737">
    <property type="term" value="C:cytoplasm"/>
    <property type="evidence" value="ECO:0007669"/>
    <property type="project" value="UniProtKB-SubCell"/>
</dbReference>
<comment type="cofactor">
    <cofactor evidence="1 4">
        <name>a divalent metal cation</name>
        <dbReference type="ChEBI" id="CHEBI:60240"/>
    </cofactor>
</comment>
<dbReference type="GO" id="GO:0009117">
    <property type="term" value="P:nucleotide metabolic process"/>
    <property type="evidence" value="ECO:0007669"/>
    <property type="project" value="UniProtKB-KW"/>
</dbReference>
<dbReference type="OrthoDB" id="9813962at2"/>
<dbReference type="EMBL" id="FOIZ01000002">
    <property type="protein sequence ID" value="SEW43190.1"/>
    <property type="molecule type" value="Genomic_DNA"/>
</dbReference>
<dbReference type="Pfam" id="PF02545">
    <property type="entry name" value="Maf"/>
    <property type="match status" value="1"/>
</dbReference>